<feature type="compositionally biased region" description="Polar residues" evidence="1">
    <location>
        <begin position="163"/>
        <end position="173"/>
    </location>
</feature>
<keyword evidence="4" id="KW-1185">Reference proteome</keyword>
<name>A0A833W771_PHYIN</name>
<dbReference type="AlphaFoldDB" id="A0A833W771"/>
<reference evidence="2" key="1">
    <citation type="submission" date="2020-04" db="EMBL/GenBank/DDBJ databases">
        <title>Hybrid Assembly of Korean Phytophthora infestans isolates.</title>
        <authorList>
            <person name="Prokchorchik M."/>
            <person name="Lee Y."/>
            <person name="Seo J."/>
            <person name="Cho J.-H."/>
            <person name="Park Y.-E."/>
            <person name="Jang D.-C."/>
            <person name="Im J.-S."/>
            <person name="Choi J.-G."/>
            <person name="Park H.-J."/>
            <person name="Lee G.-B."/>
            <person name="Lee Y.-G."/>
            <person name="Hong S.-Y."/>
            <person name="Cho K."/>
            <person name="Sohn K.H."/>
        </authorList>
    </citation>
    <scope>NUCLEOTIDE SEQUENCE</scope>
    <source>
        <strain evidence="2">KR_1_A1</strain>
        <strain evidence="3">KR_2_A2</strain>
    </source>
</reference>
<feature type="compositionally biased region" description="Basic and acidic residues" evidence="1">
    <location>
        <begin position="348"/>
        <end position="358"/>
    </location>
</feature>
<feature type="region of interest" description="Disordered" evidence="1">
    <location>
        <begin position="330"/>
        <end position="377"/>
    </location>
</feature>
<comment type="caution">
    <text evidence="2">The sequence shown here is derived from an EMBL/GenBank/DDBJ whole genome shotgun (WGS) entry which is preliminary data.</text>
</comment>
<gene>
    <name evidence="2" type="ORF">GN244_ATG02353</name>
    <name evidence="3" type="ORF">GN958_ATG17559</name>
</gene>
<organism evidence="2 4">
    <name type="scientific">Phytophthora infestans</name>
    <name type="common">Potato late blight agent</name>
    <name type="synonym">Botrytis infestans</name>
    <dbReference type="NCBI Taxonomy" id="4787"/>
    <lineage>
        <taxon>Eukaryota</taxon>
        <taxon>Sar</taxon>
        <taxon>Stramenopiles</taxon>
        <taxon>Oomycota</taxon>
        <taxon>Peronosporomycetes</taxon>
        <taxon>Peronosporales</taxon>
        <taxon>Peronosporaceae</taxon>
        <taxon>Phytophthora</taxon>
    </lineage>
</organism>
<feature type="region of interest" description="Disordered" evidence="1">
    <location>
        <begin position="83"/>
        <end position="269"/>
    </location>
</feature>
<dbReference type="EMBL" id="JAACNO010002426">
    <property type="protein sequence ID" value="KAF4133213.1"/>
    <property type="molecule type" value="Genomic_DNA"/>
</dbReference>
<feature type="region of interest" description="Disordered" evidence="1">
    <location>
        <begin position="1"/>
        <end position="66"/>
    </location>
</feature>
<proteinExistence type="predicted"/>
<feature type="compositionally biased region" description="Polar residues" evidence="1">
    <location>
        <begin position="89"/>
        <end position="99"/>
    </location>
</feature>
<evidence type="ECO:0000313" key="2">
    <source>
        <dbReference type="EMBL" id="KAF4045259.1"/>
    </source>
</evidence>
<sequence>MQRAKRKGHEEAIAAVQAHQRLTQERERAEHEQYQRYQQAQQVNGHRRAIGTSSEPQKPRATGGCQWLSRELVSASQPAICQPLPAQQEAGQAPNQERQYQAPAKWYNAGKGQSRSPLSHGYEANAPRLSSSSFGYDTNYPDSMRYDDPYPTGGGADGVPFMSVTSPSASKSLKANRKNGVKLGAPNSEQEQTPAPVVVPRYTRAPPSPSEARASAGSGASGDTLQARIDALRSADSNDMVHSRTSASEASIQRPRTLNAQESYASGSARRGLMVGSLLSPNSSAMPASPLDSLESARSYETFDTEALESAKSTKLGAVLTYGSSRSIGSDFSHGQFEDAESFGPNERNLKTPNEGKSKRPTRGDNVSFNSRGSVEF</sequence>
<evidence type="ECO:0000256" key="1">
    <source>
        <dbReference type="SAM" id="MobiDB-lite"/>
    </source>
</evidence>
<accession>A0A833W771</accession>
<evidence type="ECO:0000313" key="4">
    <source>
        <dbReference type="Proteomes" id="UP000602510"/>
    </source>
</evidence>
<evidence type="ECO:0000313" key="3">
    <source>
        <dbReference type="EMBL" id="KAF4133213.1"/>
    </source>
</evidence>
<protein>
    <submittedName>
        <fullName evidence="2">Uncharacterized protein</fullName>
    </submittedName>
</protein>
<feature type="compositionally biased region" description="Basic and acidic residues" evidence="1">
    <location>
        <begin position="22"/>
        <end position="34"/>
    </location>
</feature>
<dbReference type="EMBL" id="WSZM01000053">
    <property type="protein sequence ID" value="KAF4045259.1"/>
    <property type="molecule type" value="Genomic_DNA"/>
</dbReference>
<feature type="compositionally biased region" description="Polar residues" evidence="1">
    <location>
        <begin position="243"/>
        <end position="266"/>
    </location>
</feature>
<dbReference type="Proteomes" id="UP000602510">
    <property type="component" value="Unassembled WGS sequence"/>
</dbReference>
<feature type="compositionally biased region" description="Polar residues" evidence="1">
    <location>
        <begin position="365"/>
        <end position="377"/>
    </location>
</feature>
<feature type="compositionally biased region" description="Low complexity" evidence="1">
    <location>
        <begin position="210"/>
        <end position="222"/>
    </location>
</feature>
<dbReference type="Proteomes" id="UP000704712">
    <property type="component" value="Unassembled WGS sequence"/>
</dbReference>